<feature type="domain" description="C2H2-type" evidence="12">
    <location>
        <begin position="2225"/>
        <end position="2252"/>
    </location>
</feature>
<comment type="subcellular location">
    <subcellularLocation>
        <location evidence="1">Nucleus</location>
    </subcellularLocation>
</comment>
<feature type="compositionally biased region" description="Low complexity" evidence="11">
    <location>
        <begin position="3112"/>
        <end position="3126"/>
    </location>
</feature>
<sequence length="3601" mass="405757">MDKDKEKQGVSISAYLIPEVVKTKPKVTSNVEDTPTPDGTPDRASKTLPEGLGIRASGIPAAGLGVWAERDLEEGTRFGPYEGVEVDKIAGYKSGYAWEIRSDGGQGELIHCVDAEDETKSNWMRYVNCACKESEQNLRSYQDGEDIFYIAYKPIKAGTELLTFYGEEYGRKLGVETEPSTVATGDTHLCNICGQLFTSVEFLTIHLKYVHQSRYGIPSTYNMNADVSDYMKSVKQGKDLLEKAVSRTDTSPNTSAKKAAIRKSRLGSAIQRAIKSTRPSKAPSTPKKGSEDLVLLDNEDDDIRLTGSTSKHSWSLKADSDDELADTAVPDPVVCTVYEDVQDWAEGLIDLDEGKDVDEMKASSDKLSPEQDESELDWHLCHECGQLFDEEEYLEIHVAARHNNGGKGVADKKTTPSTEATTDGKASSKSEDPMTKKISDAEGKKMTVLLGIKKSVKPATGGTAKEHSSDVGARSDNIFDKFGPILGKRTTSKAEERSVIAKADVVEITRVENADDDKAKDGAVQVDRERTQGSVDKDLPVHSSRDEVESSDKIMDKADQITINGHDHPTSNAGLLAMGDETSGQLADVNEVGTDQRDPISTVGDFIQVDDTAYADQAQVGSHYALDGDFNPAANENMEKEIVEIIPGDEDQGESTVNSLASRKIEDGMSQQVWRQNICSICKKACHNRQALEEHQKTHTLFQCVTCFVSFINEDSLRQHEVDHKERPFFCGTCGKTYKSQSSLKEHEYSHTGHRPFVCPYCPKGFMRNKKLKVHIKRNHKKLIRAAQKPHPPPLVLPQNNQFENSTSVSDVDNYICKFCSFEFFDRDEFREHEANCVKAHATMTSSDQREGEFKCETCNRSYPSKKMLERHSKVHQIWGTASSISASSAASSLRDSDSIDDISVEAGTFPDEVRPPRPFKCQLCESTFLEESHLQIHVEIHSMDGPWACVVCKRKLKQRAHLLEHIYVHWGYKPYVCLYCPMDFKRAYEAERHMISHKQQQRETVKHGRIGATSKNGDVNNAGEVDESTGSILQVLLTKPQTRNESLVSTVHNPSDDFASDDFAGEDVGEAFKNLGDSSLAPQSVTPLRCPDDGKNRPFACELCDRAFTAKSSLREHLFLHFGKPYPCDFCERQFTRKAYLISHMKEVHPEADTSAIEDSVLDAKYEEIINKALERNQSMDQKKISQPDMIIEPISDRPYVCKVCGKSFEFSATLKKHMQAHVKLKPLLCDFCERRFVRQSYLDDHIKTQHPPGLRSKDPNKPFKCEICDLTFSKRSYLKDHRYRHKLKKPFPCSFCTKSFRRRCLLLMHTSRHHPNEHRQMVPNQPKAASASHSPGYAPNTLKIKLPFQKQKSAASLDSSLKRDPLMCHECGTTFSSVANVRRHLRIHSGERPFTCKFCSWSFNRKEVWKGHMKKKHAEELRAAKNRANPNLGRIKTEGFNCDKCGGTFKSSYALSVHLKQHSQGSSSRPFKCSLCDLAFIRQSDRTKHLKFVHGLDQADIDASALGKKEIKMEPNTTPLHSTPQTVTLPNELHVCHRCGARFDSFWGLESHSRVHEKHSRFPRPYKCVECWAAFKGLSNHTRHMRVHTPEYIAETKMLLNEMPGRKSRVQTSTTSPPNLTVEPTDKGPFLSGKEARRHVCPKCGTSYKYARNLKKHIPRHIKSSDRPFQCKVCGIYAKTKTSIAKHGQIHGPQAATSTSTSTVSYDCVKCGNAFTTKQELLKHLASHTQSISFKSMFRCKYCSAGFKHRGSLTIHERSHSKLNFGFMRGTGHAVNATEIFRNGDKQVFVIKGLQCPVCEKTFTRRSGVSNHKKVHPDVEFVWEEELMGSVDMTSDRPYQCRICLMRFMRRSGLSNHMHSHRIKVGKSNPSPSKTYTKTESDGFLLSTDNEGVTSNAEERPFSCEQCLCTFKTKGSLTTHTKVHSHDRQDERNHICDICQCRFISSTNLKKHQKVHTGQPGTPVRTDPVTMYSQLENAESIDIKTKRPFRCRLCGDTFKAKHLLDDHIQVHSVSPRQSAVRQKEQSGMAAHLTESSGEALIRMSDRPFPCPICGDRFRLRTTKYKHIRLHKQSAGKPFKCVECGLGFYSVGNMTKHLRRAHRRFSNNVGDEPVAEMLNSLKVTPEPVSQSVRSPIRSPCRPSKMRPFACKYCGDTFTMRCNMNRHRKRHETGDNLPFRCSHCGFGFKSTKERTKHIMRVHNEDPKDNVTPDFRKPIRTGLKTYKCPICEDNFSDSSGIYKHLRVHAKSANKPYKCDVCKIGYNTMVGLSRHRGRVKHFGSASGNEGLASSSKQLPPRDIKPDLISLQASLGKNMHKCHYCPATYKDRSSVWRHERVHKLGVSNTRPFSCKTCGFACYSKTHLERHVQMHRRAPGFIHPDLQSRKKSTSDRCKRCGLSFRTKSLYLVHMKRCSRTSTFVCKICSVPFSNQIMLTKHVRQDHGGLQRDVINLGGRRIIRETGHDKKFCCDQCDQRYKRPSELEKHLRRHALGFIRPQEGFTPSVIKQEEDVEVNVETMEESYEENLPLRDDTEQTNELSEVEVPSTSTSSWNMTAGRIPVHNRTNKSDRARPFVCQTCGFAFMTVIHLRKHTRLHKVAHTKPFVCKICTLGYTRLLDYHRHCNVVHPWGKGKGHQDGVRCPRCKEKFETKSDLVEHLEKQSCKFVDDLPEVETNQQGGDGTEEMNTASAAVEGVEGEESAATTAAATRQGFSNKHLVCPICSYQFLARPHLETHMKNHDNWENQPFRCERCQIGYSTKQHLSKHVNMNIQCIKLAREKERKKKLDEQNNTMTTSSTEFNAELGEMAQPQMSRSGKLKRHICQYCKKGFVKRGQLRFHLELHKPSPDRPHVCAKCGMGYKTLSNYAKHMKWEHSRPTTSQEKLTAAIFMCRDCGYSVTKKSLLEEHTRFGCPKKKENPATEAPQACPVCGNYFNSAGMLCIHIHEHIYHKLFICSQCPLRFANPEEREKHELNHPDWNNMLLQLLSSEFNHRLNHPEDGQTIRVKTEPGLEEDAIAPYVAEKVLQQGPSTGVLVVKPEPVDEPEYNYDLGSLQDSALGDYQALLPDTSDSVLPSIFQQTRRPEGQSSSASRLEKIVSNLAAQKPSSTDWSKTSPGIFSGSSLSSQRRPSVENRPSTSTVVSTPVSSVSASVSTVSTSASGVNAMPDSETLAKQVAEVLPSSSPAASVKPSPNVVSKKSMEQKATPKQKLFRCRYCPSAFRLKGLCMAHERQSHRKIYSKASDNSKRPLKDISKMSVCDICNAVFEQQSSLSRHMLFKHGVPLKPKEPAGDDTIQRAHGRAGRAEVHYIADDGNVSEGPFITNITSQGNLHNEAVQHEQPSLLQQRLEAPLSPSLVRPSSSGQPMSHLESLLTGRSSSPVNQSSLLSAGELDYRPYKCDKCNFAFTQRHHLVRHIKRDSCAFHVLGRKAAAQLKGGDVGSKPTSTNVHGMKIKVAEKKHKCKKCSKAFWKRIRLENHMRVHHGEGLFQCQFCAKEFRLRVDCADHEDSCPFGPGAMDDLDLNGGDLGYEQGVDFGQTEDQDLGPDAELEPDVELERAQEQAFVEDQNDNLGYENSNHLSDSLVDGIEDDREWMGIQIKQEPLD</sequence>
<evidence type="ECO:0000313" key="15">
    <source>
        <dbReference type="Proteomes" id="UP000007110"/>
    </source>
</evidence>
<dbReference type="SUPFAM" id="SSF82199">
    <property type="entry name" value="SET domain"/>
    <property type="match status" value="1"/>
</dbReference>
<dbReference type="GO" id="GO:0042054">
    <property type="term" value="F:histone methyltransferase activity"/>
    <property type="evidence" value="ECO:0007669"/>
    <property type="project" value="InterPro"/>
</dbReference>
<evidence type="ECO:0000256" key="5">
    <source>
        <dbReference type="ARBA" id="ARBA00022723"/>
    </source>
</evidence>
<dbReference type="GO" id="GO:0005634">
    <property type="term" value="C:nucleus"/>
    <property type="evidence" value="ECO:0000318"/>
    <property type="project" value="GO_Central"/>
</dbReference>
<feature type="domain" description="C2H2-type" evidence="12">
    <location>
        <begin position="854"/>
        <end position="876"/>
    </location>
</feature>
<feature type="domain" description="C2H2-type" evidence="12">
    <location>
        <begin position="1265"/>
        <end position="1292"/>
    </location>
</feature>
<dbReference type="OMA" id="YTHATRY"/>
<feature type="compositionally biased region" description="Low complexity" evidence="11">
    <location>
        <begin position="2541"/>
        <end position="2550"/>
    </location>
</feature>
<feature type="domain" description="C2H2-type" evidence="12">
    <location>
        <begin position="2819"/>
        <end position="2846"/>
    </location>
</feature>
<evidence type="ECO:0000256" key="6">
    <source>
        <dbReference type="ARBA" id="ARBA00022737"/>
    </source>
</evidence>
<keyword evidence="7 10" id="KW-0863">Zinc-finger</keyword>
<dbReference type="PROSITE" id="PS50157">
    <property type="entry name" value="ZINC_FINGER_C2H2_2"/>
    <property type="match status" value="45"/>
</dbReference>
<feature type="domain" description="C2H2-type" evidence="12">
    <location>
        <begin position="2716"/>
        <end position="2743"/>
    </location>
</feature>
<feature type="domain" description="C2H2-type" evidence="12">
    <location>
        <begin position="677"/>
        <end position="700"/>
    </location>
</feature>
<dbReference type="GeneID" id="100888304"/>
<feature type="compositionally biased region" description="Polar residues" evidence="11">
    <location>
        <begin position="1870"/>
        <end position="1880"/>
    </location>
</feature>
<feature type="domain" description="C2H2-type" evidence="12">
    <location>
        <begin position="1641"/>
        <end position="1670"/>
    </location>
</feature>
<dbReference type="PROSITE" id="PS00028">
    <property type="entry name" value="ZINC_FINGER_C2H2_1"/>
    <property type="match status" value="48"/>
</dbReference>
<keyword evidence="2" id="KW-0489">Methyltransferase</keyword>
<feature type="domain" description="C2H2-type" evidence="12">
    <location>
        <begin position="1201"/>
        <end position="1228"/>
    </location>
</feature>
<dbReference type="GO" id="GO:0008270">
    <property type="term" value="F:zinc ion binding"/>
    <property type="evidence" value="ECO:0007669"/>
    <property type="project" value="UniProtKB-KW"/>
</dbReference>
<evidence type="ECO:0000256" key="2">
    <source>
        <dbReference type="ARBA" id="ARBA00022603"/>
    </source>
</evidence>
<dbReference type="InterPro" id="IPR036236">
    <property type="entry name" value="Znf_C2H2_sf"/>
</dbReference>
<feature type="domain" description="C2H2-type" evidence="12">
    <location>
        <begin position="3254"/>
        <end position="3277"/>
    </location>
</feature>
<feature type="domain" description="C2H2-type" evidence="12">
    <location>
        <begin position="1536"/>
        <end position="1563"/>
    </location>
</feature>
<feature type="domain" description="C2H2-type" evidence="12">
    <location>
        <begin position="379"/>
        <end position="407"/>
    </location>
</feature>
<feature type="domain" description="C2H2-type" evidence="12">
    <location>
        <begin position="1740"/>
        <end position="1763"/>
    </location>
</feature>
<feature type="region of interest" description="Disordered" evidence="11">
    <location>
        <begin position="2522"/>
        <end position="2553"/>
    </location>
</feature>
<evidence type="ECO:0000313" key="14">
    <source>
        <dbReference type="EnsemblMetazoa" id="XP_030833706"/>
    </source>
</evidence>
<proteinExistence type="predicted"/>
<dbReference type="CDD" id="cd19193">
    <property type="entry name" value="PR-SET_PRDM7_9"/>
    <property type="match status" value="1"/>
</dbReference>
<feature type="compositionally biased region" description="Polar residues" evidence="11">
    <location>
        <begin position="1612"/>
        <end position="1621"/>
    </location>
</feature>
<dbReference type="FunFam" id="3.30.160.60:FF:000446">
    <property type="entry name" value="Zinc finger protein"/>
    <property type="match status" value="1"/>
</dbReference>
<feature type="domain" description="C2H2-type" evidence="12">
    <location>
        <begin position="948"/>
        <end position="975"/>
    </location>
</feature>
<feature type="domain" description="C2H2-type" evidence="12">
    <location>
        <begin position="920"/>
        <end position="947"/>
    </location>
</feature>
<feature type="domain" description="SET" evidence="13">
    <location>
        <begin position="50"/>
        <end position="166"/>
    </location>
</feature>
<evidence type="ECO:0000256" key="11">
    <source>
        <dbReference type="SAM" id="MobiDB-lite"/>
    </source>
</evidence>
<dbReference type="GO" id="GO:0032259">
    <property type="term" value="P:methylation"/>
    <property type="evidence" value="ECO:0007669"/>
    <property type="project" value="UniProtKB-KW"/>
</dbReference>
<reference evidence="14" key="2">
    <citation type="submission" date="2021-01" db="UniProtKB">
        <authorList>
            <consortium name="EnsemblMetazoa"/>
        </authorList>
    </citation>
    <scope>IDENTIFICATION</scope>
</reference>
<accession>A0A7M7NAI9</accession>
<feature type="domain" description="C2H2-type" evidence="12">
    <location>
        <begin position="2149"/>
        <end position="2171"/>
    </location>
</feature>
<organism evidence="14 15">
    <name type="scientific">Strongylocentrotus purpuratus</name>
    <name type="common">Purple sea urchin</name>
    <dbReference type="NCBI Taxonomy" id="7668"/>
    <lineage>
        <taxon>Eukaryota</taxon>
        <taxon>Metazoa</taxon>
        <taxon>Echinodermata</taxon>
        <taxon>Eleutherozoa</taxon>
        <taxon>Echinozoa</taxon>
        <taxon>Echinoidea</taxon>
        <taxon>Euechinoidea</taxon>
        <taxon>Echinacea</taxon>
        <taxon>Camarodonta</taxon>
        <taxon>Echinidea</taxon>
        <taxon>Strongylocentrotidae</taxon>
        <taxon>Strongylocentrotus</taxon>
    </lineage>
</organism>
<dbReference type="InterPro" id="IPR013087">
    <property type="entry name" value="Znf_C2H2_type"/>
</dbReference>
<feature type="domain" description="C2H2-type" evidence="12">
    <location>
        <begin position="1473"/>
        <end position="1501"/>
    </location>
</feature>
<feature type="domain" description="C2H2-type" evidence="12">
    <location>
        <begin position="1127"/>
        <end position="1155"/>
    </location>
</feature>
<feature type="domain" description="C2H2-type" evidence="12">
    <location>
        <begin position="1568"/>
        <end position="1595"/>
    </location>
</feature>
<dbReference type="SMART" id="SM00317">
    <property type="entry name" value="SET"/>
    <property type="match status" value="1"/>
</dbReference>
<dbReference type="InterPro" id="IPR046341">
    <property type="entry name" value="SET_dom_sf"/>
</dbReference>
<feature type="compositionally biased region" description="Polar residues" evidence="11">
    <location>
        <begin position="415"/>
        <end position="425"/>
    </location>
</feature>
<feature type="domain" description="C2H2-type" evidence="12">
    <location>
        <begin position="1442"/>
        <end position="1469"/>
    </location>
</feature>
<feature type="domain" description="C2H2-type" evidence="12">
    <location>
        <begin position="1904"/>
        <end position="1931"/>
    </location>
</feature>
<feature type="region of interest" description="Disordered" evidence="11">
    <location>
        <begin position="3351"/>
        <end position="3378"/>
    </location>
</feature>
<feature type="domain" description="C2H2-type" evidence="12">
    <location>
        <begin position="1841"/>
        <end position="1863"/>
    </location>
</feature>
<feature type="region of interest" description="Disordered" evidence="11">
    <location>
        <begin position="1862"/>
        <end position="1882"/>
    </location>
</feature>
<feature type="domain" description="C2H2-type" evidence="12">
    <location>
        <begin position="1368"/>
        <end position="1395"/>
    </location>
</feature>
<dbReference type="SUPFAM" id="SSF57667">
    <property type="entry name" value="beta-beta-alpha zinc fingers"/>
    <property type="match status" value="25"/>
</dbReference>
<dbReference type="PROSITE" id="PS50280">
    <property type="entry name" value="SET"/>
    <property type="match status" value="1"/>
</dbReference>
<feature type="domain" description="C2H2-type" evidence="12">
    <location>
        <begin position="3457"/>
        <end position="3484"/>
    </location>
</feature>
<feature type="region of interest" description="Disordered" evidence="11">
    <location>
        <begin position="273"/>
        <end position="295"/>
    </location>
</feature>
<keyword evidence="5" id="KW-0479">Metal-binding</keyword>
<evidence type="ECO:0000256" key="3">
    <source>
        <dbReference type="ARBA" id="ARBA00022679"/>
    </source>
</evidence>
<feature type="compositionally biased region" description="Basic and acidic residues" evidence="11">
    <location>
        <begin position="426"/>
        <end position="437"/>
    </location>
</feature>
<feature type="region of interest" description="Disordered" evidence="11">
    <location>
        <begin position="999"/>
        <end position="1025"/>
    </location>
</feature>
<feature type="region of interest" description="Disordered" evidence="11">
    <location>
        <begin position="404"/>
        <end position="437"/>
    </location>
</feature>
<feature type="domain" description="C2H2-type" evidence="12">
    <location>
        <begin position="3394"/>
        <end position="3426"/>
    </location>
</feature>
<dbReference type="InterPro" id="IPR044417">
    <property type="entry name" value="PRDM7_9_PR-SET"/>
</dbReference>
<feature type="domain" description="C2H2-type" evidence="12">
    <location>
        <begin position="2573"/>
        <end position="2595"/>
    </location>
</feature>
<keyword evidence="8" id="KW-0862">Zinc</keyword>
<evidence type="ECO:0000256" key="4">
    <source>
        <dbReference type="ARBA" id="ARBA00022691"/>
    </source>
</evidence>
<feature type="compositionally biased region" description="Polar residues" evidence="11">
    <location>
        <begin position="3100"/>
        <end position="3111"/>
    </location>
</feature>
<dbReference type="Proteomes" id="UP000007110">
    <property type="component" value="Unassembled WGS sequence"/>
</dbReference>
<feature type="region of interest" description="Disordered" evidence="11">
    <location>
        <begin position="1318"/>
        <end position="1338"/>
    </location>
</feature>
<keyword evidence="3" id="KW-0808">Transferase</keyword>
<keyword evidence="4" id="KW-0949">S-adenosyl-L-methionine</keyword>
<feature type="domain" description="C2H2-type" evidence="12">
    <location>
        <begin position="2849"/>
        <end position="2877"/>
    </location>
</feature>
<feature type="domain" description="C2H2-type" evidence="12">
    <location>
        <begin position="2467"/>
        <end position="2490"/>
    </location>
</feature>
<feature type="domain" description="C2H2-type" evidence="12">
    <location>
        <begin position="2179"/>
        <end position="2207"/>
    </location>
</feature>
<feature type="domain" description="C2H2-type" evidence="12">
    <location>
        <begin position="2349"/>
        <end position="2371"/>
    </location>
</feature>
<dbReference type="Pfam" id="PF21549">
    <property type="entry name" value="PRDM2_PR"/>
    <property type="match status" value="1"/>
</dbReference>
<feature type="domain" description="C2H2-type" evidence="12">
    <location>
        <begin position="2887"/>
        <end position="2917"/>
    </location>
</feature>
<feature type="domain" description="C2H2-type" evidence="12">
    <location>
        <begin position="1708"/>
        <end position="1735"/>
    </location>
</feature>
<dbReference type="PANTHER" id="PTHR24381">
    <property type="entry name" value="ZINC FINGER PROTEIN"/>
    <property type="match status" value="1"/>
</dbReference>
<feature type="domain" description="C2H2-type" evidence="12">
    <location>
        <begin position="1936"/>
        <end position="1963"/>
    </location>
</feature>
<dbReference type="Gene3D" id="3.30.160.60">
    <property type="entry name" value="Classic Zinc Finger"/>
    <property type="match status" value="29"/>
</dbReference>
<feature type="domain" description="C2H2-type" evidence="12">
    <location>
        <begin position="1396"/>
        <end position="1424"/>
    </location>
</feature>
<feature type="domain" description="C2H2-type" evidence="12">
    <location>
        <begin position="1293"/>
        <end position="1321"/>
    </location>
</feature>
<evidence type="ECO:0000256" key="7">
    <source>
        <dbReference type="ARBA" id="ARBA00022771"/>
    </source>
</evidence>
<dbReference type="PANTHER" id="PTHR24381:SF393">
    <property type="entry name" value="CHROMATIN-LINKED ADAPTOR FOR MSL PROTEINS, ISOFORM B"/>
    <property type="match status" value="1"/>
</dbReference>
<feature type="region of interest" description="Disordered" evidence="11">
    <location>
        <begin position="3100"/>
        <end position="3140"/>
    </location>
</feature>
<feature type="domain" description="C2H2-type" evidence="12">
    <location>
        <begin position="2419"/>
        <end position="2447"/>
    </location>
</feature>
<evidence type="ECO:0000256" key="9">
    <source>
        <dbReference type="ARBA" id="ARBA00023242"/>
    </source>
</evidence>
<feature type="region of interest" description="Disordered" evidence="11">
    <location>
        <begin position="516"/>
        <end position="552"/>
    </location>
</feature>
<dbReference type="InParanoid" id="A0A7M7NAI9"/>
<dbReference type="KEGG" id="spu:100888304"/>
<feature type="region of interest" description="Disordered" evidence="11">
    <location>
        <begin position="24"/>
        <end position="50"/>
    </location>
</feature>
<evidence type="ECO:0000256" key="10">
    <source>
        <dbReference type="PROSITE-ProRule" id="PRU00042"/>
    </source>
</evidence>
<feature type="domain" description="C2H2-type" evidence="12">
    <location>
        <begin position="2317"/>
        <end position="2339"/>
    </location>
</feature>
<feature type="domain" description="C2H2-type" evidence="12">
    <location>
        <begin position="1229"/>
        <end position="1252"/>
    </location>
</feature>
<evidence type="ECO:0000256" key="1">
    <source>
        <dbReference type="ARBA" id="ARBA00004123"/>
    </source>
</evidence>
<protein>
    <submittedName>
        <fullName evidence="14">Uncharacterized protein</fullName>
    </submittedName>
</protein>
<feature type="domain" description="C2H2-type" evidence="12">
    <location>
        <begin position="729"/>
        <end position="756"/>
    </location>
</feature>
<dbReference type="Gene3D" id="2.170.270.10">
    <property type="entry name" value="SET domain"/>
    <property type="match status" value="1"/>
</dbReference>
<feature type="compositionally biased region" description="Low complexity" evidence="11">
    <location>
        <begin position="3180"/>
        <end position="3195"/>
    </location>
</feature>
<dbReference type="SMART" id="SM00355">
    <property type="entry name" value="ZnF_C2H2"/>
    <property type="match status" value="58"/>
</dbReference>
<keyword evidence="15" id="KW-1185">Reference proteome</keyword>
<feature type="domain" description="C2H2-type" evidence="12">
    <location>
        <begin position="757"/>
        <end position="790"/>
    </location>
</feature>
<feature type="region of interest" description="Disordered" evidence="11">
    <location>
        <begin position="3180"/>
        <end position="3199"/>
    </location>
</feature>
<reference evidence="15" key="1">
    <citation type="submission" date="2015-02" db="EMBL/GenBank/DDBJ databases">
        <title>Genome sequencing for Strongylocentrotus purpuratus.</title>
        <authorList>
            <person name="Murali S."/>
            <person name="Liu Y."/>
            <person name="Vee V."/>
            <person name="English A."/>
            <person name="Wang M."/>
            <person name="Skinner E."/>
            <person name="Han Y."/>
            <person name="Muzny D.M."/>
            <person name="Worley K.C."/>
            <person name="Gibbs R.A."/>
        </authorList>
    </citation>
    <scope>NUCLEOTIDE SEQUENCE</scope>
</reference>
<keyword evidence="9" id="KW-0539">Nucleus</keyword>
<feature type="domain" description="C2H2-type" evidence="12">
    <location>
        <begin position="2050"/>
        <end position="2077"/>
    </location>
</feature>
<feature type="domain" description="C2H2-type" evidence="12">
    <location>
        <begin position="1991"/>
        <end position="2014"/>
    </location>
</feature>
<keyword evidence="6" id="KW-0677">Repeat</keyword>
<feature type="domain" description="C2H2-type" evidence="12">
    <location>
        <begin position="1100"/>
        <end position="1127"/>
    </location>
</feature>
<dbReference type="GO" id="GO:0010468">
    <property type="term" value="P:regulation of gene expression"/>
    <property type="evidence" value="ECO:0000318"/>
    <property type="project" value="GO_Central"/>
</dbReference>
<dbReference type="RefSeq" id="XP_030833706.1">
    <property type="nucleotide sequence ID" value="XM_030977846.1"/>
</dbReference>
<evidence type="ECO:0000259" key="12">
    <source>
        <dbReference type="PROSITE" id="PS50157"/>
    </source>
</evidence>
<name>A0A7M7NAI9_STRPU</name>
<dbReference type="OrthoDB" id="9439903at2759"/>
<evidence type="ECO:0000259" key="13">
    <source>
        <dbReference type="PROSITE" id="PS50280"/>
    </source>
</evidence>
<dbReference type="EnsemblMetazoa" id="XM_030977846">
    <property type="protein sequence ID" value="XP_030833706"/>
    <property type="gene ID" value="LOC100888304"/>
</dbReference>
<dbReference type="Pfam" id="PF00096">
    <property type="entry name" value="zf-C2H2"/>
    <property type="match status" value="13"/>
</dbReference>
<feature type="domain" description="C2H2-type" evidence="12">
    <location>
        <begin position="1796"/>
        <end position="1818"/>
    </location>
</feature>
<feature type="region of interest" description="Disordered" evidence="11">
    <location>
        <begin position="1610"/>
        <end position="1633"/>
    </location>
</feature>
<feature type="domain" description="C2H2-type" evidence="12">
    <location>
        <begin position="188"/>
        <end position="216"/>
    </location>
</feature>
<feature type="domain" description="C2H2-type" evidence="12">
    <location>
        <begin position="2080"/>
        <end position="2103"/>
    </location>
</feature>
<dbReference type="InterPro" id="IPR001214">
    <property type="entry name" value="SET_dom"/>
</dbReference>
<evidence type="ECO:0000256" key="8">
    <source>
        <dbReference type="ARBA" id="ARBA00022833"/>
    </source>
</evidence>